<reference evidence="24 25" key="2">
    <citation type="journal article" date="2012" name="Open Biol.">
        <title>Characteristics of nucleosomes and linker DNA regions on the genome of the basidiomycete Mixia osmundae revealed by mono- and dinucleosome mapping.</title>
        <authorList>
            <person name="Nishida H."/>
            <person name="Kondo S."/>
            <person name="Matsumoto T."/>
            <person name="Suzuki Y."/>
            <person name="Yoshikawa H."/>
            <person name="Taylor T.D."/>
            <person name="Sugiyama J."/>
        </authorList>
    </citation>
    <scope>NUCLEOTIDE SEQUENCE [LARGE SCALE GENOMIC DNA]</scope>
    <source>
        <strain evidence="25">CBS 9802 / IAM 14324 / JCM 22182 / KY 12970</strain>
    </source>
</reference>
<evidence type="ECO:0000256" key="13">
    <source>
        <dbReference type="ARBA" id="ARBA00023235"/>
    </source>
</evidence>
<evidence type="ECO:0000313" key="24">
    <source>
        <dbReference type="EMBL" id="GAA99647.1"/>
    </source>
</evidence>
<dbReference type="SUPFAM" id="SSF52540">
    <property type="entry name" value="P-loop containing nucleoside triphosphate hydrolases"/>
    <property type="match status" value="1"/>
</dbReference>
<dbReference type="InterPro" id="IPR006555">
    <property type="entry name" value="ATP-dep_Helicase_C"/>
</dbReference>
<comment type="similarity">
    <text evidence="3">Belongs to the DEAD box helicase family. DEAH subfamily. DDX11/CHL1 sub-subfamily.</text>
</comment>
<proteinExistence type="inferred from homology"/>
<feature type="domain" description="Helicase ATP-binding" evidence="23">
    <location>
        <begin position="7"/>
        <end position="405"/>
    </location>
</feature>
<comment type="function">
    <text evidence="20">ATP-dependent DNA helicase important for chromosome transmission and normal cell cycle progression in G(2)/M. May have a role in changing DNA topology to allow the loading of proteins involved in maintaining sister chromatid cohesion in the vicinity of the centromeres. Has a specific role in chromosome segregation during meiosis II.</text>
</comment>
<keyword evidence="13" id="KW-0413">Isomerase</keyword>
<dbReference type="FunCoup" id="G7E929">
    <property type="interactions" value="616"/>
</dbReference>
<dbReference type="RefSeq" id="XP_014568859.1">
    <property type="nucleotide sequence ID" value="XM_014713373.1"/>
</dbReference>
<evidence type="ECO:0000256" key="19">
    <source>
        <dbReference type="ARBA" id="ARBA00045008"/>
    </source>
</evidence>
<evidence type="ECO:0000256" key="15">
    <source>
        <dbReference type="ARBA" id="ARBA00023306"/>
    </source>
</evidence>
<comment type="catalytic activity">
    <reaction evidence="21">
        <text>ATP + H2O = ADP + phosphate + H(+)</text>
        <dbReference type="Rhea" id="RHEA:13065"/>
        <dbReference type="ChEBI" id="CHEBI:15377"/>
        <dbReference type="ChEBI" id="CHEBI:15378"/>
        <dbReference type="ChEBI" id="CHEBI:30616"/>
        <dbReference type="ChEBI" id="CHEBI:43474"/>
        <dbReference type="ChEBI" id="CHEBI:456216"/>
        <dbReference type="EC" id="5.6.2.3"/>
    </reaction>
</comment>
<evidence type="ECO:0000256" key="20">
    <source>
        <dbReference type="ARBA" id="ARBA00045702"/>
    </source>
</evidence>
<keyword evidence="12" id="KW-0411">Iron-sulfur</keyword>
<dbReference type="PANTHER" id="PTHR11472">
    <property type="entry name" value="DNA REPAIR DEAD HELICASE RAD3/XP-D SUBFAMILY MEMBER"/>
    <property type="match status" value="1"/>
</dbReference>
<dbReference type="InParanoid" id="G7E929"/>
<dbReference type="STRING" id="764103.G7E929"/>
<dbReference type="GO" id="GO:0051536">
    <property type="term" value="F:iron-sulfur cluster binding"/>
    <property type="evidence" value="ECO:0007669"/>
    <property type="project" value="UniProtKB-KW"/>
</dbReference>
<dbReference type="InterPro" id="IPR013020">
    <property type="entry name" value="Rad3/Chl1-like"/>
</dbReference>
<name>G7E929_MIXOS</name>
<evidence type="ECO:0000259" key="23">
    <source>
        <dbReference type="PROSITE" id="PS51193"/>
    </source>
</evidence>
<dbReference type="GO" id="GO:0005634">
    <property type="term" value="C:nucleus"/>
    <property type="evidence" value="ECO:0007669"/>
    <property type="project" value="UniProtKB-SubCell"/>
</dbReference>
<dbReference type="GO" id="GO:0005524">
    <property type="term" value="F:ATP binding"/>
    <property type="evidence" value="ECO:0007669"/>
    <property type="project" value="UniProtKB-KW"/>
</dbReference>
<dbReference type="InterPro" id="IPR006554">
    <property type="entry name" value="Helicase-like_DEXD_c2"/>
</dbReference>
<comment type="subcellular location">
    <subcellularLocation>
        <location evidence="2">Nucleus</location>
    </subcellularLocation>
</comment>
<evidence type="ECO:0000256" key="1">
    <source>
        <dbReference type="ARBA" id="ARBA00001966"/>
    </source>
</evidence>
<dbReference type="PROSITE" id="PS51193">
    <property type="entry name" value="HELICASE_ATP_BIND_2"/>
    <property type="match status" value="1"/>
</dbReference>
<dbReference type="eggNOG" id="KOG1133">
    <property type="taxonomic scope" value="Eukaryota"/>
</dbReference>
<feature type="compositionally biased region" description="Acidic residues" evidence="22">
    <location>
        <begin position="159"/>
        <end position="170"/>
    </location>
</feature>
<keyword evidence="6" id="KW-0479">Metal-binding</keyword>
<feature type="region of interest" description="Disordered" evidence="22">
    <location>
        <begin position="120"/>
        <end position="171"/>
    </location>
</feature>
<keyword evidence="7" id="KW-0547">Nucleotide-binding</keyword>
<evidence type="ECO:0000256" key="12">
    <source>
        <dbReference type="ARBA" id="ARBA00023014"/>
    </source>
</evidence>
<dbReference type="Proteomes" id="UP000009131">
    <property type="component" value="Unassembled WGS sequence"/>
</dbReference>
<dbReference type="PANTHER" id="PTHR11472:SF41">
    <property type="entry name" value="ATP-DEPENDENT DNA HELICASE DDX11-RELATED"/>
    <property type="match status" value="1"/>
</dbReference>
<dbReference type="Pfam" id="PF06733">
    <property type="entry name" value="DEAD_2"/>
    <property type="match status" value="1"/>
</dbReference>
<evidence type="ECO:0000256" key="14">
    <source>
        <dbReference type="ARBA" id="ARBA00023242"/>
    </source>
</evidence>
<organism evidence="24 25">
    <name type="scientific">Mixia osmundae (strain CBS 9802 / IAM 14324 / JCM 22182 / KY 12970)</name>
    <dbReference type="NCBI Taxonomy" id="764103"/>
    <lineage>
        <taxon>Eukaryota</taxon>
        <taxon>Fungi</taxon>
        <taxon>Dikarya</taxon>
        <taxon>Basidiomycota</taxon>
        <taxon>Pucciniomycotina</taxon>
        <taxon>Mixiomycetes</taxon>
        <taxon>Mixiales</taxon>
        <taxon>Mixiaceae</taxon>
        <taxon>Mixia</taxon>
    </lineage>
</organism>
<dbReference type="SMART" id="SM00491">
    <property type="entry name" value="HELICc2"/>
    <property type="match status" value="1"/>
</dbReference>
<comment type="cofactor">
    <cofactor evidence="1">
        <name>[4Fe-4S] cluster</name>
        <dbReference type="ChEBI" id="CHEBI:49883"/>
    </cofactor>
</comment>
<protein>
    <recommendedName>
        <fullName evidence="5">ATP-dependent DNA helicase CHL1</fullName>
        <ecNumber evidence="17">5.6.2.3</ecNumber>
    </recommendedName>
    <alternativeName>
        <fullName evidence="4">ATP-dependent DNA helicase chl1</fullName>
    </alternativeName>
    <alternativeName>
        <fullName evidence="16">Chromosome loss protein 1</fullName>
    </alternativeName>
    <alternativeName>
        <fullName evidence="18 19">DNA 5'-3' helicase CHL1</fullName>
    </alternativeName>
</protein>
<dbReference type="NCBIfam" id="TIGR00604">
    <property type="entry name" value="rad3"/>
    <property type="match status" value="1"/>
</dbReference>
<keyword evidence="9" id="KW-0347">Helicase</keyword>
<dbReference type="GO" id="GO:0003677">
    <property type="term" value="F:DNA binding"/>
    <property type="evidence" value="ECO:0007669"/>
    <property type="project" value="InterPro"/>
</dbReference>
<evidence type="ECO:0000256" key="6">
    <source>
        <dbReference type="ARBA" id="ARBA00022723"/>
    </source>
</evidence>
<comment type="caution">
    <text evidence="24">The sequence shown here is derived from an EMBL/GenBank/DDBJ whole genome shotgun (WGS) entry which is preliminary data.</text>
</comment>
<keyword evidence="14" id="KW-0539">Nucleus</keyword>
<evidence type="ECO:0000256" key="9">
    <source>
        <dbReference type="ARBA" id="ARBA00022806"/>
    </source>
</evidence>
<reference evidence="24 25" key="1">
    <citation type="journal article" date="2011" name="J. Gen. Appl. Microbiol.">
        <title>Draft genome sequencing of the enigmatic basidiomycete Mixia osmundae.</title>
        <authorList>
            <person name="Nishida H."/>
            <person name="Nagatsuka Y."/>
            <person name="Sugiyama J."/>
        </authorList>
    </citation>
    <scope>NUCLEOTIDE SEQUENCE [LARGE SCALE GENOMIC DNA]</scope>
    <source>
        <strain evidence="25">CBS 9802 / IAM 14324 / JCM 22182 / KY 12970</strain>
    </source>
</reference>
<dbReference type="GO" id="GO:0046872">
    <property type="term" value="F:metal ion binding"/>
    <property type="evidence" value="ECO:0007669"/>
    <property type="project" value="UniProtKB-KW"/>
</dbReference>
<evidence type="ECO:0000256" key="8">
    <source>
        <dbReference type="ARBA" id="ARBA00022801"/>
    </source>
</evidence>
<evidence type="ECO:0000256" key="22">
    <source>
        <dbReference type="SAM" id="MobiDB-lite"/>
    </source>
</evidence>
<evidence type="ECO:0000256" key="3">
    <source>
        <dbReference type="ARBA" id="ARBA00008435"/>
    </source>
</evidence>
<dbReference type="InterPro" id="IPR014013">
    <property type="entry name" value="Helic_SF1/SF2_ATP-bd_DinG/Rad3"/>
</dbReference>
<dbReference type="PROSITE" id="PS00690">
    <property type="entry name" value="DEAH_ATP_HELICASE"/>
    <property type="match status" value="1"/>
</dbReference>
<evidence type="ECO:0000256" key="11">
    <source>
        <dbReference type="ARBA" id="ARBA00023004"/>
    </source>
</evidence>
<dbReference type="GO" id="GO:0006974">
    <property type="term" value="P:DNA damage response"/>
    <property type="evidence" value="ECO:0007669"/>
    <property type="project" value="UniProtKB-ARBA"/>
</dbReference>
<dbReference type="CDD" id="cd18788">
    <property type="entry name" value="SF2_C_XPD"/>
    <property type="match status" value="1"/>
</dbReference>
<evidence type="ECO:0000256" key="21">
    <source>
        <dbReference type="ARBA" id="ARBA00048954"/>
    </source>
</evidence>
<dbReference type="EMBL" id="BABT02000220">
    <property type="protein sequence ID" value="GAA99647.1"/>
    <property type="molecule type" value="Genomic_DNA"/>
</dbReference>
<keyword evidence="15" id="KW-0131">Cell cycle</keyword>
<evidence type="ECO:0000256" key="4">
    <source>
        <dbReference type="ARBA" id="ARBA00016387"/>
    </source>
</evidence>
<evidence type="ECO:0000256" key="5">
    <source>
        <dbReference type="ARBA" id="ARBA00017386"/>
    </source>
</evidence>
<keyword evidence="25" id="KW-1185">Reference proteome</keyword>
<dbReference type="InterPro" id="IPR010614">
    <property type="entry name" value="RAD3-like_helicase_DEAD"/>
</dbReference>
<feature type="compositionally biased region" description="Basic residues" evidence="22">
    <location>
        <begin position="124"/>
        <end position="138"/>
    </location>
</feature>
<dbReference type="InterPro" id="IPR045028">
    <property type="entry name" value="DinG/Rad3-like"/>
</dbReference>
<dbReference type="OrthoDB" id="267079at2759"/>
<keyword evidence="10" id="KW-0067">ATP-binding</keyword>
<evidence type="ECO:0000256" key="10">
    <source>
        <dbReference type="ARBA" id="ARBA00022840"/>
    </source>
</evidence>
<dbReference type="GO" id="GO:0016818">
    <property type="term" value="F:hydrolase activity, acting on acid anhydrides, in phosphorus-containing anhydrides"/>
    <property type="evidence" value="ECO:0007669"/>
    <property type="project" value="InterPro"/>
</dbReference>
<dbReference type="HOGENOM" id="CLU_006515_2_0_1"/>
<dbReference type="SMART" id="SM00488">
    <property type="entry name" value="DEXDc2"/>
    <property type="match status" value="1"/>
</dbReference>
<dbReference type="FunFam" id="3.40.50.300:FF:001372">
    <property type="entry name" value="ATP-dependent DNA helicase chl1"/>
    <property type="match status" value="1"/>
</dbReference>
<keyword evidence="8" id="KW-0378">Hydrolase</keyword>
<gene>
    <name evidence="24" type="primary">Mo06350</name>
    <name evidence="24" type="ORF">E5Q_06350</name>
</gene>
<evidence type="ECO:0000256" key="2">
    <source>
        <dbReference type="ARBA" id="ARBA00004123"/>
    </source>
</evidence>
<dbReference type="GO" id="GO:0006139">
    <property type="term" value="P:nucleobase-containing compound metabolic process"/>
    <property type="evidence" value="ECO:0007669"/>
    <property type="project" value="InterPro"/>
</dbReference>
<evidence type="ECO:0000256" key="18">
    <source>
        <dbReference type="ARBA" id="ARBA00044998"/>
    </source>
</evidence>
<dbReference type="InterPro" id="IPR002464">
    <property type="entry name" value="DNA/RNA_helicase_DEAH_CS"/>
</dbReference>
<dbReference type="OMA" id="QTHQFRD"/>
<evidence type="ECO:0000313" key="25">
    <source>
        <dbReference type="Proteomes" id="UP000009131"/>
    </source>
</evidence>
<accession>G7E929</accession>
<sequence length="830" mass="92322">MSLALEPPDDFNHPYKPYDIQSDLMRHVYKAIECSRPAIVESPTGTGKSLSLICSTLSWLRDNTARAQTVVRADLQAQLAHTLSDEPAWVIEQEIARRLRELTQAEQDLTDRLTALREKEANIKRAKARANHTNKRQKVSHESETSPVGDADEEKFAPDEQDGEGEDDGLTPEVRQMMHSYHNRGNRHSSDADDEPDVTKVYYASRTHSQLAQFVQEIRKTSFADTTRIVPLGSRASLCINDKLKKACGGNTETLNERCLELQKAEKGSRCEFLPSQEEEDKMIGFRDRILATTLDLEDLEDLGRATHVCPYYGSRRAIRQAHVVTLPYNMLLQHAARESLGISLKGHIVIIDEAHNLIDTVLSINTVSIASTSISNALSGVQLYLQRFKTRLKGSNTVYLKQLLAIFRRLEAYCITWSESRQNAKAIEELMLPKALMEDLQGSIDQVDLHKLAAYMKTSKIAHKISGYANMQAEKQARAQQKPNKHKVLLVNAVYQIQSFLLALTNPSRDGRIIVSRAADSSNVSLRYLLLNPADSFRSIVDDARSVILAGGTMSPLSDFDNQLFGHLAADQKPMALSCGHVVPRQNISVSVIRSGPTKQDFRFTYENRDNLAMLQDLGSAIATLARVCPAGIVCFVPSYAFLDKLQAVWKSSGMIERIRKNKLIFMEPKTAGEVDAVLKGYSTANSSGNKGAILFAVVGAKLSEGINFADDMARAVIIVGIPYPNAASTELKERMHHLSAESKKRKEITDGGDQLYSNLAFRAVNQSIGRAIRHANDWASILLIDTRYATPALQAKLPQWIASEVQVPESFGLVLQKTARFRSSHVVT</sequence>
<dbReference type="Pfam" id="PF13307">
    <property type="entry name" value="Helicase_C_2"/>
    <property type="match status" value="1"/>
</dbReference>
<dbReference type="GO" id="GO:0034085">
    <property type="term" value="P:establishment of sister chromatid cohesion"/>
    <property type="evidence" value="ECO:0007669"/>
    <property type="project" value="TreeGrafter"/>
</dbReference>
<dbReference type="GO" id="GO:0043139">
    <property type="term" value="F:5'-3' DNA helicase activity"/>
    <property type="evidence" value="ECO:0007669"/>
    <property type="project" value="UniProtKB-EC"/>
</dbReference>
<evidence type="ECO:0000256" key="17">
    <source>
        <dbReference type="ARBA" id="ARBA00044969"/>
    </source>
</evidence>
<evidence type="ECO:0000256" key="16">
    <source>
        <dbReference type="ARBA" id="ARBA00029709"/>
    </source>
</evidence>
<evidence type="ECO:0000256" key="7">
    <source>
        <dbReference type="ARBA" id="ARBA00022741"/>
    </source>
</evidence>
<dbReference type="InterPro" id="IPR027417">
    <property type="entry name" value="P-loop_NTPase"/>
</dbReference>
<dbReference type="AlphaFoldDB" id="G7E929"/>
<dbReference type="EC" id="5.6.2.3" evidence="17"/>
<keyword evidence="11" id="KW-0408">Iron</keyword>
<dbReference type="Gene3D" id="3.40.50.300">
    <property type="entry name" value="P-loop containing nucleotide triphosphate hydrolases"/>
    <property type="match status" value="3"/>
</dbReference>